<name>A0A364Y1C4_9BACT</name>
<comment type="caution">
    <text evidence="1">The sequence shown here is derived from an EMBL/GenBank/DDBJ whole genome shotgun (WGS) entry which is preliminary data.</text>
</comment>
<dbReference type="AlphaFoldDB" id="A0A364Y1C4"/>
<sequence>MTSPVSVSNMKIAINEIDESIDLMTSVLQQEMRGLEQSFDLYLHRIRRHTGKVETKFEQKLHKASRVFEDAKKDSAQLAELIEPLQHIKQVNKMVRFAMSSKEDLVNNVTSYIDSISNVCLGQIKYIKSRYERILDTIKVKITKLWLDRELAEKLKLILSVNHILYQKFEEAFHRAEVLYADFTIAIKCNKKDEVFHRWIVLRMISNRLNSREEQQIINSLFPKWDSSSLINHE</sequence>
<dbReference type="EMBL" id="QMFY01000006">
    <property type="protein sequence ID" value="RAW00528.1"/>
    <property type="molecule type" value="Genomic_DNA"/>
</dbReference>
<keyword evidence="2" id="KW-1185">Reference proteome</keyword>
<accession>A0A364Y1C4</accession>
<reference evidence="1 2" key="1">
    <citation type="submission" date="2018-06" db="EMBL/GenBank/DDBJ databases">
        <title>Chryseolinea flavus sp. nov., a member of the phylum Bacteroidetes isolated from soil.</title>
        <authorList>
            <person name="Li Y."/>
            <person name="Wang J."/>
        </authorList>
    </citation>
    <scope>NUCLEOTIDE SEQUENCE [LARGE SCALE GENOMIC DNA]</scope>
    <source>
        <strain evidence="1 2">SDU1-6</strain>
    </source>
</reference>
<organism evidence="1 2">
    <name type="scientific">Pseudochryseolinea flava</name>
    <dbReference type="NCBI Taxonomy" id="2059302"/>
    <lineage>
        <taxon>Bacteria</taxon>
        <taxon>Pseudomonadati</taxon>
        <taxon>Bacteroidota</taxon>
        <taxon>Cytophagia</taxon>
        <taxon>Cytophagales</taxon>
        <taxon>Fulvivirgaceae</taxon>
        <taxon>Pseudochryseolinea</taxon>
    </lineage>
</organism>
<dbReference type="Proteomes" id="UP000251889">
    <property type="component" value="Unassembled WGS sequence"/>
</dbReference>
<proteinExistence type="predicted"/>
<evidence type="ECO:0000313" key="2">
    <source>
        <dbReference type="Proteomes" id="UP000251889"/>
    </source>
</evidence>
<protein>
    <submittedName>
        <fullName evidence="1">Uncharacterized protein</fullName>
    </submittedName>
</protein>
<gene>
    <name evidence="1" type="ORF">DQQ10_13085</name>
</gene>
<evidence type="ECO:0000313" key="1">
    <source>
        <dbReference type="EMBL" id="RAW00528.1"/>
    </source>
</evidence>